<dbReference type="GO" id="GO:0005930">
    <property type="term" value="C:axoneme"/>
    <property type="evidence" value="ECO:0007669"/>
    <property type="project" value="TreeGrafter"/>
</dbReference>
<comment type="caution">
    <text evidence="4">The sequence shown here is derived from an EMBL/GenBank/DDBJ whole genome shotgun (WGS) entry which is preliminary data.</text>
</comment>
<organism evidence="4">
    <name type="scientific">Menopon gallinae</name>
    <name type="common">poultry shaft louse</name>
    <dbReference type="NCBI Taxonomy" id="328185"/>
    <lineage>
        <taxon>Eukaryota</taxon>
        <taxon>Metazoa</taxon>
        <taxon>Ecdysozoa</taxon>
        <taxon>Arthropoda</taxon>
        <taxon>Hexapoda</taxon>
        <taxon>Insecta</taxon>
        <taxon>Pterygota</taxon>
        <taxon>Neoptera</taxon>
        <taxon>Paraneoptera</taxon>
        <taxon>Psocodea</taxon>
        <taxon>Troctomorpha</taxon>
        <taxon>Phthiraptera</taxon>
        <taxon>Amblycera</taxon>
        <taxon>Menoponidae</taxon>
        <taxon>Menopon</taxon>
    </lineage>
</organism>
<evidence type="ECO:0000259" key="3">
    <source>
        <dbReference type="Pfam" id="PF15927"/>
    </source>
</evidence>
<dbReference type="EMBL" id="JARGDH010000002">
    <property type="protein sequence ID" value="KAL0274995.1"/>
    <property type="molecule type" value="Genomic_DNA"/>
</dbReference>
<dbReference type="InterPro" id="IPR031826">
    <property type="entry name" value="IC97/Casc1_N"/>
</dbReference>
<evidence type="ECO:0000256" key="2">
    <source>
        <dbReference type="SAM" id="Coils"/>
    </source>
</evidence>
<dbReference type="GO" id="GO:0008017">
    <property type="term" value="F:microtubule binding"/>
    <property type="evidence" value="ECO:0007669"/>
    <property type="project" value="TreeGrafter"/>
</dbReference>
<gene>
    <name evidence="4" type="ORF">PYX00_002990</name>
</gene>
<dbReference type="InterPro" id="IPR023247">
    <property type="entry name" value="IC97/Dnai7-like"/>
</dbReference>
<proteinExistence type="inferred from homology"/>
<evidence type="ECO:0000313" key="4">
    <source>
        <dbReference type="EMBL" id="KAL0274995.1"/>
    </source>
</evidence>
<protein>
    <recommendedName>
        <fullName evidence="3">IC97/Casc1 N-terminal domain-containing protein</fullName>
    </recommendedName>
</protein>
<dbReference type="PANTHER" id="PTHR20929">
    <property type="entry name" value="LUNG ADENOMA SUSCEPTIBILITY 1-RELATED"/>
    <property type="match status" value="1"/>
</dbReference>
<feature type="coiled-coil region" evidence="2">
    <location>
        <begin position="8"/>
        <end position="41"/>
    </location>
</feature>
<keyword evidence="2" id="KW-0175">Coiled coil</keyword>
<feature type="domain" description="IC97/Casc1 N-terminal" evidence="3">
    <location>
        <begin position="12"/>
        <end position="139"/>
    </location>
</feature>
<dbReference type="AlphaFoldDB" id="A0AAW2HYG0"/>
<sequence>MADEYERMMRIQMEQERLKQLKEEKERAERERKLAKEKALREVFEQGLRVEQLSKSCALFARLKKKKMEIEKSKRLQEEWDQYMKCDGLPDPNSLSQMNTYLYLWTGDDSHDDIEAVLEKTDEVLKLLNVIDELIYDPPYNASS</sequence>
<comment type="similarity">
    <text evidence="1">Belongs to the DNAI7 family.</text>
</comment>
<dbReference type="PANTHER" id="PTHR20929:SF11">
    <property type="entry name" value="DYNEIN AXONEMAL INTERMEDIATE CHAIN 7"/>
    <property type="match status" value="1"/>
</dbReference>
<accession>A0AAW2HYG0</accession>
<reference evidence="4" key="1">
    <citation type="journal article" date="2024" name="Gigascience">
        <title>Chromosome-level genome of the poultry shaft louse Menopon gallinae provides insight into the host-switching and adaptive evolution of parasitic lice.</title>
        <authorList>
            <person name="Xu Y."/>
            <person name="Ma L."/>
            <person name="Liu S."/>
            <person name="Liang Y."/>
            <person name="Liu Q."/>
            <person name="He Z."/>
            <person name="Tian L."/>
            <person name="Duan Y."/>
            <person name="Cai W."/>
            <person name="Li H."/>
            <person name="Song F."/>
        </authorList>
    </citation>
    <scope>NUCLEOTIDE SEQUENCE</scope>
    <source>
        <strain evidence="4">Cailab_2023a</strain>
    </source>
</reference>
<dbReference type="Pfam" id="PF15927">
    <property type="entry name" value="Casc1_N"/>
    <property type="match status" value="1"/>
</dbReference>
<dbReference type="GO" id="GO:0048487">
    <property type="term" value="F:beta-tubulin binding"/>
    <property type="evidence" value="ECO:0007669"/>
    <property type="project" value="TreeGrafter"/>
</dbReference>
<evidence type="ECO:0000256" key="1">
    <source>
        <dbReference type="ARBA" id="ARBA00024332"/>
    </source>
</evidence>
<name>A0AAW2HYG0_9NEOP</name>